<comment type="caution">
    <text evidence="3">The sequence shown here is derived from an EMBL/GenBank/DDBJ whole genome shotgun (WGS) entry which is preliminary data.</text>
</comment>
<dbReference type="RefSeq" id="WP_110019402.1">
    <property type="nucleotide sequence ID" value="NZ_QGTJ01000009.1"/>
</dbReference>
<dbReference type="AlphaFoldDB" id="A0A317MSW2"/>
<name>A0A317MSW2_9GAMM</name>
<proteinExistence type="predicted"/>
<evidence type="ECO:0000256" key="1">
    <source>
        <dbReference type="SAM" id="Phobius"/>
    </source>
</evidence>
<keyword evidence="1" id="KW-1133">Transmembrane helix</keyword>
<evidence type="ECO:0000313" key="3">
    <source>
        <dbReference type="EMBL" id="PWV59789.1"/>
    </source>
</evidence>
<dbReference type="EMBL" id="QGTJ01000009">
    <property type="protein sequence ID" value="PWV59789.1"/>
    <property type="molecule type" value="Genomic_DNA"/>
</dbReference>
<dbReference type="InterPro" id="IPR025217">
    <property type="entry name" value="DUF3944"/>
</dbReference>
<organism evidence="3 4">
    <name type="scientific">Plasticicumulans acidivorans</name>
    <dbReference type="NCBI Taxonomy" id="886464"/>
    <lineage>
        <taxon>Bacteria</taxon>
        <taxon>Pseudomonadati</taxon>
        <taxon>Pseudomonadota</taxon>
        <taxon>Gammaproteobacteria</taxon>
        <taxon>Candidatus Competibacteraceae</taxon>
        <taxon>Plasticicumulans</taxon>
    </lineage>
</organism>
<sequence length="229" mass="26283">MGIVYREDDDLEFLQYCSEEDIHQLARYLIYDGDGQKRSTSEILNDEKFKSLDGQPDKWRASWKLVAGELQHFGGDSVVNFFRGNGVLYKEIVCDVCDNLMIGFDKKSSTYDIESLLIEKISEVFWNKMSEGEKKKFFDFIGISYGFLGVPLSFIIGMSLIDSRKIGFFKLSSWLAQSTLLAFSRTAHFGFIGLAVVPLISRAAYQVTTPSAIQIAYMRRKYEQEDRFK</sequence>
<feature type="transmembrane region" description="Helical" evidence="1">
    <location>
        <begin position="181"/>
        <end position="200"/>
    </location>
</feature>
<reference evidence="3 4" key="1">
    <citation type="submission" date="2018-05" db="EMBL/GenBank/DDBJ databases">
        <title>Genomic Encyclopedia of Type Strains, Phase IV (KMG-IV): sequencing the most valuable type-strain genomes for metagenomic binning, comparative biology and taxonomic classification.</title>
        <authorList>
            <person name="Goeker M."/>
        </authorList>
    </citation>
    <scope>NUCLEOTIDE SEQUENCE [LARGE SCALE GENOMIC DNA]</scope>
    <source>
        <strain evidence="3 4">DSM 23606</strain>
    </source>
</reference>
<dbReference type="Proteomes" id="UP000246569">
    <property type="component" value="Unassembled WGS sequence"/>
</dbReference>
<accession>A0A317MSW2</accession>
<keyword evidence="1" id="KW-0812">Transmembrane</keyword>
<evidence type="ECO:0000313" key="4">
    <source>
        <dbReference type="Proteomes" id="UP000246569"/>
    </source>
</evidence>
<gene>
    <name evidence="3" type="ORF">C7443_10942</name>
</gene>
<keyword evidence="1" id="KW-0472">Membrane</keyword>
<dbReference type="Pfam" id="PF13099">
    <property type="entry name" value="DUF3944"/>
    <property type="match status" value="1"/>
</dbReference>
<dbReference type="OrthoDB" id="9128717at2"/>
<protein>
    <submittedName>
        <fullName evidence="3">Uncharacterized protein YaaW (UPF0174 family)</fullName>
    </submittedName>
</protein>
<feature type="domain" description="DUF3944" evidence="2">
    <location>
        <begin position="5"/>
        <end position="38"/>
    </location>
</feature>
<keyword evidence="4" id="KW-1185">Reference proteome</keyword>
<feature type="transmembrane region" description="Helical" evidence="1">
    <location>
        <begin position="137"/>
        <end position="161"/>
    </location>
</feature>
<evidence type="ECO:0000259" key="2">
    <source>
        <dbReference type="Pfam" id="PF13099"/>
    </source>
</evidence>